<proteinExistence type="predicted"/>
<dbReference type="AlphaFoldDB" id="A0AAF0ZRV2"/>
<dbReference type="GO" id="GO:0003824">
    <property type="term" value="F:catalytic activity"/>
    <property type="evidence" value="ECO:0007669"/>
    <property type="project" value="UniProtKB-KW"/>
</dbReference>
<gene>
    <name evidence="3" type="ORF">MTR67_043187</name>
</gene>
<dbReference type="InterPro" id="IPR043502">
    <property type="entry name" value="DNA/RNA_pol_sf"/>
</dbReference>
<protein>
    <recommendedName>
        <fullName evidence="2">Reverse transcriptase/retrotransposon-derived protein RNase H-like domain-containing protein</fullName>
    </recommendedName>
</protein>
<dbReference type="PANTHER" id="PTHR37984">
    <property type="entry name" value="PROTEIN CBG26694"/>
    <property type="match status" value="1"/>
</dbReference>
<keyword evidence="1" id="KW-0511">Multifunctional enzyme</keyword>
<dbReference type="InterPro" id="IPR050951">
    <property type="entry name" value="Retrovirus_Pol_polyprotein"/>
</dbReference>
<evidence type="ECO:0000256" key="1">
    <source>
        <dbReference type="ARBA" id="ARBA00023268"/>
    </source>
</evidence>
<evidence type="ECO:0000313" key="4">
    <source>
        <dbReference type="Proteomes" id="UP001234989"/>
    </source>
</evidence>
<accession>A0AAF0ZRV2</accession>
<feature type="non-terminal residue" evidence="3">
    <location>
        <position position="1"/>
    </location>
</feature>
<dbReference type="InterPro" id="IPR043128">
    <property type="entry name" value="Rev_trsase/Diguanyl_cyclase"/>
</dbReference>
<feature type="domain" description="Reverse transcriptase/retrotransposon-derived protein RNase H-like" evidence="2">
    <location>
        <begin position="27"/>
        <end position="87"/>
    </location>
</feature>
<dbReference type="Pfam" id="PF17919">
    <property type="entry name" value="RT_RNaseH_2"/>
    <property type="match status" value="1"/>
</dbReference>
<dbReference type="EMBL" id="CP133621">
    <property type="protein sequence ID" value="WMV49802.1"/>
    <property type="molecule type" value="Genomic_DNA"/>
</dbReference>
<dbReference type="PANTHER" id="PTHR37984:SF5">
    <property type="entry name" value="PROTEIN NYNRIN-LIKE"/>
    <property type="match status" value="1"/>
</dbReference>
<keyword evidence="4" id="KW-1185">Reference proteome</keyword>
<dbReference type="InterPro" id="IPR041577">
    <property type="entry name" value="RT_RNaseH_2"/>
</dbReference>
<sequence length="112" mass="12429">YRAFVEGFSSIASPLTALTQNKAKFIWFEACEKSFLEMKDKFASASVLTLPKGTDGFVVYCNTSRIGLGCVLMQNDYDMSVLYHPKKANMVADALSRLSMGSVAHIEDDKME</sequence>
<organism evidence="3 4">
    <name type="scientific">Solanum verrucosum</name>
    <dbReference type="NCBI Taxonomy" id="315347"/>
    <lineage>
        <taxon>Eukaryota</taxon>
        <taxon>Viridiplantae</taxon>
        <taxon>Streptophyta</taxon>
        <taxon>Embryophyta</taxon>
        <taxon>Tracheophyta</taxon>
        <taxon>Spermatophyta</taxon>
        <taxon>Magnoliopsida</taxon>
        <taxon>eudicotyledons</taxon>
        <taxon>Gunneridae</taxon>
        <taxon>Pentapetalae</taxon>
        <taxon>asterids</taxon>
        <taxon>lamiids</taxon>
        <taxon>Solanales</taxon>
        <taxon>Solanaceae</taxon>
        <taxon>Solanoideae</taxon>
        <taxon>Solaneae</taxon>
        <taxon>Solanum</taxon>
    </lineage>
</organism>
<feature type="non-terminal residue" evidence="3">
    <location>
        <position position="112"/>
    </location>
</feature>
<dbReference type="Gene3D" id="3.30.70.270">
    <property type="match status" value="1"/>
</dbReference>
<evidence type="ECO:0000313" key="3">
    <source>
        <dbReference type="EMBL" id="WMV49802.1"/>
    </source>
</evidence>
<evidence type="ECO:0000259" key="2">
    <source>
        <dbReference type="Pfam" id="PF17919"/>
    </source>
</evidence>
<dbReference type="SUPFAM" id="SSF56672">
    <property type="entry name" value="DNA/RNA polymerases"/>
    <property type="match status" value="1"/>
</dbReference>
<dbReference type="Proteomes" id="UP001234989">
    <property type="component" value="Chromosome 10"/>
</dbReference>
<reference evidence="3" key="1">
    <citation type="submission" date="2023-08" db="EMBL/GenBank/DDBJ databases">
        <title>A de novo genome assembly of Solanum verrucosum Schlechtendal, a Mexican diploid species geographically isolated from the other diploid A-genome species in potato relatives.</title>
        <authorList>
            <person name="Hosaka K."/>
        </authorList>
    </citation>
    <scope>NUCLEOTIDE SEQUENCE</scope>
    <source>
        <tissue evidence="3">Young leaves</tissue>
    </source>
</reference>
<name>A0AAF0ZRV2_SOLVR</name>